<dbReference type="EMBL" id="BAAFRS010000354">
    <property type="protein sequence ID" value="GAB1227749.1"/>
    <property type="molecule type" value="Genomic_DNA"/>
</dbReference>
<gene>
    <name evidence="4" type="ORF">ENUP19_0354G0006</name>
</gene>
<protein>
    <recommendedName>
        <fullName evidence="6">Nucleosome assembly protein</fullName>
    </recommendedName>
</protein>
<comment type="caution">
    <text evidence="4">The sequence shown here is derived from an EMBL/GenBank/DDBJ whole genome shotgun (WGS) entry which is preliminary data.</text>
</comment>
<evidence type="ECO:0008006" key="6">
    <source>
        <dbReference type="Google" id="ProtNLM"/>
    </source>
</evidence>
<dbReference type="Gene3D" id="3.30.1120.90">
    <property type="entry name" value="Nucleosome assembly protein"/>
    <property type="match status" value="1"/>
</dbReference>
<accession>A0ABQ0DY15</accession>
<dbReference type="InterPro" id="IPR037231">
    <property type="entry name" value="NAP-like_sf"/>
</dbReference>
<comment type="similarity">
    <text evidence="1 2">Belongs to the nucleosome assembly protein (NAP) family.</text>
</comment>
<evidence type="ECO:0000313" key="4">
    <source>
        <dbReference type="EMBL" id="GAB1227749.1"/>
    </source>
</evidence>
<sequence>MSYQSSQLPEDESINRKLLQETNRSLKIAQAELTVKKVYKTMEYEKMMKILNERRRDVVVGLSVQKSEESQQSKPIKNDDVTSPKPQINNKGIPFFWIRALSAVSLFLSYNTVEEDLVALSYLNDIKITTLTPSFDMKSLTIRMGKELSFFFDKNPYFTNDHFTIRMIYRANESGERIGSTGRIKVITNGIDWKVNLLEINSSSFFNVFIQELVNEEDYEILDSVFDNFNTKAIQYFYQFN</sequence>
<dbReference type="InterPro" id="IPR002164">
    <property type="entry name" value="NAP_family"/>
</dbReference>
<evidence type="ECO:0000256" key="3">
    <source>
        <dbReference type="SAM" id="MobiDB-lite"/>
    </source>
</evidence>
<evidence type="ECO:0000256" key="2">
    <source>
        <dbReference type="RuleBase" id="RU003876"/>
    </source>
</evidence>
<organism evidence="4 5">
    <name type="scientific">Entamoeba nuttalli</name>
    <dbReference type="NCBI Taxonomy" id="412467"/>
    <lineage>
        <taxon>Eukaryota</taxon>
        <taxon>Amoebozoa</taxon>
        <taxon>Evosea</taxon>
        <taxon>Archamoebae</taxon>
        <taxon>Mastigamoebida</taxon>
        <taxon>Entamoebidae</taxon>
        <taxon>Entamoeba</taxon>
    </lineage>
</organism>
<name>A0ABQ0DY15_9EUKA</name>
<dbReference type="Pfam" id="PF00956">
    <property type="entry name" value="NAP"/>
    <property type="match status" value="1"/>
</dbReference>
<reference evidence="4 5" key="1">
    <citation type="journal article" date="2019" name="PLoS Negl. Trop. Dis.">
        <title>Whole genome sequencing of Entamoeba nuttalli reveals mammalian host-related molecular signatures and a novel octapeptide-repeat surface protein.</title>
        <authorList>
            <person name="Tanaka M."/>
            <person name="Makiuchi T."/>
            <person name="Komiyama T."/>
            <person name="Shiina T."/>
            <person name="Osaki K."/>
            <person name="Tachibana H."/>
        </authorList>
    </citation>
    <scope>NUCLEOTIDE SEQUENCE [LARGE SCALE GENOMIC DNA]</scope>
    <source>
        <strain evidence="4 5">P19-061405</strain>
    </source>
</reference>
<proteinExistence type="inferred from homology"/>
<evidence type="ECO:0000313" key="5">
    <source>
        <dbReference type="Proteomes" id="UP001628156"/>
    </source>
</evidence>
<feature type="compositionally biased region" description="Basic and acidic residues" evidence="3">
    <location>
        <begin position="66"/>
        <end position="82"/>
    </location>
</feature>
<evidence type="ECO:0000256" key="1">
    <source>
        <dbReference type="ARBA" id="ARBA00009947"/>
    </source>
</evidence>
<feature type="region of interest" description="Disordered" evidence="3">
    <location>
        <begin position="63"/>
        <end position="85"/>
    </location>
</feature>
<dbReference type="Proteomes" id="UP001628156">
    <property type="component" value="Unassembled WGS sequence"/>
</dbReference>
<keyword evidence="5" id="KW-1185">Reference proteome</keyword>
<dbReference type="PANTHER" id="PTHR11875">
    <property type="entry name" value="TESTIS-SPECIFIC Y-ENCODED PROTEIN"/>
    <property type="match status" value="1"/>
</dbReference>
<dbReference type="SUPFAM" id="SSF143113">
    <property type="entry name" value="NAP-like"/>
    <property type="match status" value="1"/>
</dbReference>